<feature type="chain" id="PRO_5040493870" description="Beta-xylanase" evidence="13">
    <location>
        <begin position="23"/>
        <end position="353"/>
    </location>
</feature>
<evidence type="ECO:0000313" key="16">
    <source>
        <dbReference type="Proteomes" id="UP000785200"/>
    </source>
</evidence>
<evidence type="ECO:0000256" key="9">
    <source>
        <dbReference type="ARBA" id="ARBA00023295"/>
    </source>
</evidence>
<organism evidence="15 16">
    <name type="scientific">Hyphodiscus hymeniophilus</name>
    <dbReference type="NCBI Taxonomy" id="353542"/>
    <lineage>
        <taxon>Eukaryota</taxon>
        <taxon>Fungi</taxon>
        <taxon>Dikarya</taxon>
        <taxon>Ascomycota</taxon>
        <taxon>Pezizomycotina</taxon>
        <taxon>Leotiomycetes</taxon>
        <taxon>Helotiales</taxon>
        <taxon>Hyphodiscaceae</taxon>
        <taxon>Hyphodiscus</taxon>
    </lineage>
</organism>
<dbReference type="PANTHER" id="PTHR31490">
    <property type="entry name" value="GLYCOSYL HYDROLASE"/>
    <property type="match status" value="1"/>
</dbReference>
<dbReference type="EC" id="3.2.1.8" evidence="12"/>
<protein>
    <recommendedName>
        <fullName evidence="12">Beta-xylanase</fullName>
        <ecNumber evidence="12">3.2.1.8</ecNumber>
    </recommendedName>
</protein>
<dbReference type="Pfam" id="PF00331">
    <property type="entry name" value="Glyco_hydro_10"/>
    <property type="match status" value="1"/>
</dbReference>
<accession>A0A9P6SPT0</accession>
<dbReference type="InterPro" id="IPR001000">
    <property type="entry name" value="GH10_dom"/>
</dbReference>
<keyword evidence="8 12" id="KW-0119">Carbohydrate metabolism</keyword>
<evidence type="ECO:0000256" key="13">
    <source>
        <dbReference type="SAM" id="SignalP"/>
    </source>
</evidence>
<evidence type="ECO:0000256" key="5">
    <source>
        <dbReference type="ARBA" id="ARBA00022525"/>
    </source>
</evidence>
<dbReference type="SUPFAM" id="SSF51445">
    <property type="entry name" value="(Trans)glycosidases"/>
    <property type="match status" value="1"/>
</dbReference>
<dbReference type="InterPro" id="IPR031158">
    <property type="entry name" value="GH10_AS"/>
</dbReference>
<keyword evidence="10 12" id="KW-0624">Polysaccharide degradation</keyword>
<evidence type="ECO:0000259" key="14">
    <source>
        <dbReference type="PROSITE" id="PS51760"/>
    </source>
</evidence>
<dbReference type="PRINTS" id="PR00134">
    <property type="entry name" value="GLHYDRLASE10"/>
</dbReference>
<feature type="signal peptide" evidence="13">
    <location>
        <begin position="1"/>
        <end position="22"/>
    </location>
</feature>
<feature type="active site" description="Nucleophile" evidence="11">
    <location>
        <position position="262"/>
    </location>
</feature>
<evidence type="ECO:0000256" key="6">
    <source>
        <dbReference type="ARBA" id="ARBA00022651"/>
    </source>
</evidence>
<keyword evidence="13" id="KW-0732">Signal</keyword>
<dbReference type="AlphaFoldDB" id="A0A9P6SPT0"/>
<evidence type="ECO:0000313" key="15">
    <source>
        <dbReference type="EMBL" id="KAG0645871.1"/>
    </source>
</evidence>
<gene>
    <name evidence="15" type="ORF">D0Z07_7753</name>
</gene>
<dbReference type="PROSITE" id="PS00591">
    <property type="entry name" value="GH10_1"/>
    <property type="match status" value="1"/>
</dbReference>
<dbReference type="SMART" id="SM00633">
    <property type="entry name" value="Glyco_10"/>
    <property type="match status" value="1"/>
</dbReference>
<evidence type="ECO:0000256" key="12">
    <source>
        <dbReference type="RuleBase" id="RU361174"/>
    </source>
</evidence>
<keyword evidence="7 12" id="KW-0378">Hydrolase</keyword>
<dbReference type="GO" id="GO:0031176">
    <property type="term" value="F:endo-1,4-beta-xylanase activity"/>
    <property type="evidence" value="ECO:0007669"/>
    <property type="project" value="UniProtKB-EC"/>
</dbReference>
<dbReference type="GO" id="GO:0045493">
    <property type="term" value="P:xylan catabolic process"/>
    <property type="evidence" value="ECO:0007669"/>
    <property type="project" value="UniProtKB-KW"/>
</dbReference>
<evidence type="ECO:0000256" key="8">
    <source>
        <dbReference type="ARBA" id="ARBA00023277"/>
    </source>
</evidence>
<sequence length="353" mass="40623">MYSSLRILLYTTLTVLPVLVSGQLNDLAQRRGKLYFGTETETWEFNDTTYLSHLNNVREFGALVPGNSMKWEVIQPGRYEWNFTLADQIVDLAEHNGQHMRCHNLVWHEQLPGWLVNGTWGKENLTAVMIDHVVREVTHYKGKCYAWDVVNEVLNDDPNNGTLRSDMWLDIIGPEYIAIAFEHAARADPHAKLYYNEYDIEFKGPKHDGAMKVVKMIQDAGVRIDGIGFESHFTPSTAPGLQEQMDCMKDFTDLGLELAVTELDVRILLPDSPEELEQQETVYVDTVEACMNTEKCVGMTVWDFWDQNSWIGPLTWDLYYNGYGEADLYFANWTRKPAYTGIESALKHRPSHW</sequence>
<comment type="similarity">
    <text evidence="4 12">Belongs to the glycosyl hydrolase 10 (cellulase F) family.</text>
</comment>
<keyword evidence="9 12" id="KW-0326">Glycosidase</keyword>
<comment type="subcellular location">
    <subcellularLocation>
        <location evidence="2">Secreted</location>
    </subcellularLocation>
</comment>
<dbReference type="Proteomes" id="UP000785200">
    <property type="component" value="Unassembled WGS sequence"/>
</dbReference>
<dbReference type="PROSITE" id="PS51760">
    <property type="entry name" value="GH10_2"/>
    <property type="match status" value="1"/>
</dbReference>
<evidence type="ECO:0000256" key="4">
    <source>
        <dbReference type="ARBA" id="ARBA00007495"/>
    </source>
</evidence>
<comment type="pathway">
    <text evidence="3">Glycan degradation; xylan degradation.</text>
</comment>
<evidence type="ECO:0000256" key="10">
    <source>
        <dbReference type="ARBA" id="ARBA00023326"/>
    </source>
</evidence>
<reference evidence="15" key="1">
    <citation type="submission" date="2019-07" db="EMBL/GenBank/DDBJ databases">
        <title>Hyphodiscus hymeniophilus genome sequencing and assembly.</title>
        <authorList>
            <person name="Kramer G."/>
            <person name="Nodwell J."/>
        </authorList>
    </citation>
    <scope>NUCLEOTIDE SEQUENCE</scope>
    <source>
        <strain evidence="15">ATCC 34498</strain>
    </source>
</reference>
<proteinExistence type="inferred from homology"/>
<dbReference type="InterPro" id="IPR017853">
    <property type="entry name" value="GH"/>
</dbReference>
<comment type="caution">
    <text evidence="15">The sequence shown here is derived from an EMBL/GenBank/DDBJ whole genome shotgun (WGS) entry which is preliminary data.</text>
</comment>
<keyword evidence="5" id="KW-0964">Secreted</keyword>
<evidence type="ECO:0000256" key="7">
    <source>
        <dbReference type="ARBA" id="ARBA00022801"/>
    </source>
</evidence>
<dbReference type="EMBL" id="VNKQ01000017">
    <property type="protein sequence ID" value="KAG0645871.1"/>
    <property type="molecule type" value="Genomic_DNA"/>
</dbReference>
<comment type="catalytic activity">
    <reaction evidence="1 12">
        <text>Endohydrolysis of (1-&gt;4)-beta-D-xylosidic linkages in xylans.</text>
        <dbReference type="EC" id="3.2.1.8"/>
    </reaction>
</comment>
<dbReference type="PANTHER" id="PTHR31490:SF35">
    <property type="entry name" value="ENDO-1,4-BETA-XYLANASE"/>
    <property type="match status" value="1"/>
</dbReference>
<dbReference type="Gene3D" id="3.20.20.80">
    <property type="entry name" value="Glycosidases"/>
    <property type="match status" value="1"/>
</dbReference>
<evidence type="ECO:0000256" key="2">
    <source>
        <dbReference type="ARBA" id="ARBA00004613"/>
    </source>
</evidence>
<dbReference type="InterPro" id="IPR044846">
    <property type="entry name" value="GH10"/>
</dbReference>
<dbReference type="OrthoDB" id="3055998at2759"/>
<dbReference type="GO" id="GO:0005576">
    <property type="term" value="C:extracellular region"/>
    <property type="evidence" value="ECO:0007669"/>
    <property type="project" value="UniProtKB-SubCell"/>
</dbReference>
<keyword evidence="6" id="KW-0858">Xylan degradation</keyword>
<evidence type="ECO:0000256" key="1">
    <source>
        <dbReference type="ARBA" id="ARBA00000681"/>
    </source>
</evidence>
<name>A0A9P6SPT0_9HELO</name>
<evidence type="ECO:0000256" key="3">
    <source>
        <dbReference type="ARBA" id="ARBA00004851"/>
    </source>
</evidence>
<feature type="domain" description="GH10" evidence="14">
    <location>
        <begin position="21"/>
        <end position="345"/>
    </location>
</feature>
<evidence type="ECO:0000256" key="11">
    <source>
        <dbReference type="PROSITE-ProRule" id="PRU10061"/>
    </source>
</evidence>
<keyword evidence="16" id="KW-1185">Reference proteome</keyword>